<dbReference type="AlphaFoldDB" id="A0AAE3GR40"/>
<gene>
    <name evidence="11" type="primary">hemW</name>
    <name evidence="11" type="ORF">NJ959_11945</name>
</gene>
<dbReference type="GO" id="GO:0004109">
    <property type="term" value="F:coproporphyrinogen oxidase activity"/>
    <property type="evidence" value="ECO:0007669"/>
    <property type="project" value="InterPro"/>
</dbReference>
<dbReference type="InterPro" id="IPR010723">
    <property type="entry name" value="HemN_C"/>
</dbReference>
<proteinExistence type="inferred from homology"/>
<keyword evidence="6 9" id="KW-0408">Iron</keyword>
<dbReference type="EMBL" id="JAMZMM010000097">
    <property type="protein sequence ID" value="MCP2729170.1"/>
    <property type="molecule type" value="Genomic_DNA"/>
</dbReference>
<dbReference type="SFLD" id="SFLDF00562">
    <property type="entry name" value="HemN-like__clustered_with_heat"/>
    <property type="match status" value="1"/>
</dbReference>
<evidence type="ECO:0000256" key="7">
    <source>
        <dbReference type="ARBA" id="ARBA00023014"/>
    </source>
</evidence>
<keyword evidence="3 9" id="KW-0349">Heme</keyword>
<dbReference type="SFLD" id="SFLDF00288">
    <property type="entry name" value="HemN-like__clustered_with_nucl"/>
    <property type="match status" value="1"/>
</dbReference>
<dbReference type="GO" id="GO:0006779">
    <property type="term" value="P:porphyrin-containing compound biosynthetic process"/>
    <property type="evidence" value="ECO:0007669"/>
    <property type="project" value="InterPro"/>
</dbReference>
<evidence type="ECO:0000256" key="3">
    <source>
        <dbReference type="ARBA" id="ARBA00022617"/>
    </source>
</evidence>
<accession>A0AAE3GR40</accession>
<dbReference type="Gene3D" id="3.20.20.70">
    <property type="entry name" value="Aldolase class I"/>
    <property type="match status" value="1"/>
</dbReference>
<dbReference type="Proteomes" id="UP001204953">
    <property type="component" value="Unassembled WGS sequence"/>
</dbReference>
<evidence type="ECO:0000256" key="8">
    <source>
        <dbReference type="ARBA" id="ARBA00023186"/>
    </source>
</evidence>
<keyword evidence="4 9" id="KW-0949">S-adenosyl-L-methionine</keyword>
<dbReference type="GO" id="GO:0046872">
    <property type="term" value="F:metal ion binding"/>
    <property type="evidence" value="ECO:0007669"/>
    <property type="project" value="UniProtKB-UniRule"/>
</dbReference>
<dbReference type="Pfam" id="PF06969">
    <property type="entry name" value="HemN_C"/>
    <property type="match status" value="1"/>
</dbReference>
<dbReference type="CDD" id="cd01335">
    <property type="entry name" value="Radical_SAM"/>
    <property type="match status" value="1"/>
</dbReference>
<dbReference type="RefSeq" id="WP_254011967.1">
    <property type="nucleotide sequence ID" value="NZ_JAMZMM010000097.1"/>
</dbReference>
<organism evidence="11 12">
    <name type="scientific">Limnofasciculus baicalensis BBK-W-15</name>
    <dbReference type="NCBI Taxonomy" id="2699891"/>
    <lineage>
        <taxon>Bacteria</taxon>
        <taxon>Bacillati</taxon>
        <taxon>Cyanobacteriota</taxon>
        <taxon>Cyanophyceae</taxon>
        <taxon>Coleofasciculales</taxon>
        <taxon>Coleofasciculaceae</taxon>
        <taxon>Limnofasciculus</taxon>
        <taxon>Limnofasciculus baicalensis</taxon>
    </lineage>
</organism>
<evidence type="ECO:0000256" key="5">
    <source>
        <dbReference type="ARBA" id="ARBA00022723"/>
    </source>
</evidence>
<comment type="function">
    <text evidence="9">Probably acts as a heme chaperone, transferring heme to an unknown acceptor. Binds one molecule of heme per monomer, possibly covalently. Binds 1 [4Fe-4S] cluster. The cluster is coordinated with 3 cysteines and an exchangeable S-adenosyl-L-methionine.</text>
</comment>
<keyword evidence="12" id="KW-1185">Reference proteome</keyword>
<reference evidence="11" key="1">
    <citation type="submission" date="2022-06" db="EMBL/GenBank/DDBJ databases">
        <title>New cyanobacteria of genus Symplocastrum in benthos of Lake Baikal.</title>
        <authorList>
            <person name="Sorokovikova E."/>
            <person name="Tikhonova I."/>
            <person name="Krasnopeev A."/>
            <person name="Evseev P."/>
            <person name="Gladkikh A."/>
            <person name="Belykh O."/>
        </authorList>
    </citation>
    <scope>NUCLEOTIDE SEQUENCE</scope>
    <source>
        <strain evidence="11">BBK-W-15</strain>
    </source>
</reference>
<evidence type="ECO:0000313" key="11">
    <source>
        <dbReference type="EMBL" id="MCP2729170.1"/>
    </source>
</evidence>
<evidence type="ECO:0000259" key="10">
    <source>
        <dbReference type="PROSITE" id="PS51918"/>
    </source>
</evidence>
<name>A0AAE3GR40_9CYAN</name>
<dbReference type="SFLD" id="SFLDG01065">
    <property type="entry name" value="anaerobic_coproporphyrinogen-I"/>
    <property type="match status" value="1"/>
</dbReference>
<evidence type="ECO:0000256" key="9">
    <source>
        <dbReference type="RuleBase" id="RU364116"/>
    </source>
</evidence>
<dbReference type="InterPro" id="IPR004559">
    <property type="entry name" value="HemW-like"/>
</dbReference>
<dbReference type="InterPro" id="IPR006638">
    <property type="entry name" value="Elp3/MiaA/NifB-like_rSAM"/>
</dbReference>
<dbReference type="PANTHER" id="PTHR13932:SF5">
    <property type="entry name" value="RADICAL S-ADENOSYL METHIONINE DOMAIN-CONTAINING PROTEIN 1, MITOCHONDRIAL"/>
    <property type="match status" value="1"/>
</dbReference>
<keyword evidence="9" id="KW-0963">Cytoplasm</keyword>
<dbReference type="InterPro" id="IPR034505">
    <property type="entry name" value="Coproporphyrinogen-III_oxidase"/>
</dbReference>
<protein>
    <recommendedName>
        <fullName evidence="2 9">Heme chaperone HemW</fullName>
    </recommendedName>
</protein>
<evidence type="ECO:0000256" key="4">
    <source>
        <dbReference type="ARBA" id="ARBA00022691"/>
    </source>
</evidence>
<keyword evidence="8 9" id="KW-0143">Chaperone</keyword>
<dbReference type="SUPFAM" id="SSF102114">
    <property type="entry name" value="Radical SAM enzymes"/>
    <property type="match status" value="1"/>
</dbReference>
<feature type="domain" description="Radical SAM core" evidence="10">
    <location>
        <begin position="1"/>
        <end position="241"/>
    </location>
</feature>
<evidence type="ECO:0000256" key="2">
    <source>
        <dbReference type="ARBA" id="ARBA00017228"/>
    </source>
</evidence>
<evidence type="ECO:0000313" key="12">
    <source>
        <dbReference type="Proteomes" id="UP001204953"/>
    </source>
</evidence>
<keyword evidence="9" id="KW-0004">4Fe-4S</keyword>
<dbReference type="PROSITE" id="PS51918">
    <property type="entry name" value="RADICAL_SAM"/>
    <property type="match status" value="1"/>
</dbReference>
<comment type="subcellular location">
    <subcellularLocation>
        <location evidence="9">Cytoplasm</location>
    </subcellularLocation>
</comment>
<comment type="caution">
    <text evidence="11">The sequence shown here is derived from an EMBL/GenBank/DDBJ whole genome shotgun (WGS) entry which is preliminary data.</text>
</comment>
<evidence type="ECO:0000256" key="1">
    <source>
        <dbReference type="ARBA" id="ARBA00006100"/>
    </source>
</evidence>
<sequence length="410" mass="45450">MCDKPTSAYVHIPFCRRRCYYCDFPISVVGDGQTGSNSHPIAEYVAVLCREIKIAPTLNKSLQTVFFGGGTPSLLSVAQLQQIIDTLDEHFGIAEGAEISMEMDPGTFTKEQLQGYRNAGVNRISLGVQAFQEQLLVACGRSHDLNDIFAAVELIRQVGVPDFSLDLISGLPHQTMEEWQASLVAAVEIAPNHISCYDLVVEPVTAFGRKYNPGQNPLPADETTADMYRLAQQILTSAGYQHYEVSNYALPGHQCRHNRVYWENRPYYGFGMGAASYVGGCRFTRPRRKDEYYSWVEEFIKAGGVLAGGELSENDVLLETLMLGMRLADGLSLAGLTEEFGEEILAEIWVTVEPYYRKGWVEVMGIEGQVLGVELVGDLPMDGWLRLNDPEGFLFSNSILADLFSRLGEG</sequence>
<dbReference type="GO" id="GO:0005737">
    <property type="term" value="C:cytoplasm"/>
    <property type="evidence" value="ECO:0007669"/>
    <property type="project" value="UniProtKB-SubCell"/>
</dbReference>
<dbReference type="InterPro" id="IPR007197">
    <property type="entry name" value="rSAM"/>
</dbReference>
<dbReference type="InterPro" id="IPR058240">
    <property type="entry name" value="rSAM_sf"/>
</dbReference>
<dbReference type="SMART" id="SM00729">
    <property type="entry name" value="Elp3"/>
    <property type="match status" value="1"/>
</dbReference>
<dbReference type="Pfam" id="PF04055">
    <property type="entry name" value="Radical_SAM"/>
    <property type="match status" value="1"/>
</dbReference>
<comment type="similarity">
    <text evidence="1">Belongs to the anaerobic coproporphyrinogen-III oxidase family. HemW subfamily.</text>
</comment>
<dbReference type="InterPro" id="IPR013785">
    <property type="entry name" value="Aldolase_TIM"/>
</dbReference>
<dbReference type="PANTHER" id="PTHR13932">
    <property type="entry name" value="COPROPORPHYRINIGEN III OXIDASE"/>
    <property type="match status" value="1"/>
</dbReference>
<dbReference type="SFLD" id="SFLDS00029">
    <property type="entry name" value="Radical_SAM"/>
    <property type="match status" value="1"/>
</dbReference>
<dbReference type="NCBIfam" id="TIGR00539">
    <property type="entry name" value="hemN_rel"/>
    <property type="match status" value="1"/>
</dbReference>
<keyword evidence="7 9" id="KW-0411">Iron-sulfur</keyword>
<evidence type="ECO:0000256" key="6">
    <source>
        <dbReference type="ARBA" id="ARBA00023004"/>
    </source>
</evidence>
<keyword evidence="5 9" id="KW-0479">Metal-binding</keyword>
<dbReference type="GO" id="GO:0051539">
    <property type="term" value="F:4 iron, 4 sulfur cluster binding"/>
    <property type="evidence" value="ECO:0007669"/>
    <property type="project" value="UniProtKB-UniRule"/>
</dbReference>